<sequence>MKKSIVVLAVSTLIGGGILISCNTPAEKVENAENKVAEANSNLDSANAAYLADIENYRKETAAKIAANEKSVAEFNARIESEKNETRADYKKKIAELNKKNSDMKKRMDDYKADGKDKWQIFKAEFSHDMDGLGKAFKDLTVKNIK</sequence>
<dbReference type="AlphaFoldDB" id="A0A1J5SCJ0"/>
<proteinExistence type="predicted"/>
<comment type="caution">
    <text evidence="2">The sequence shown here is derived from an EMBL/GenBank/DDBJ whole genome shotgun (WGS) entry which is preliminary data.</text>
</comment>
<gene>
    <name evidence="2" type="ORF">GALL_121100</name>
</gene>
<organism evidence="2">
    <name type="scientific">mine drainage metagenome</name>
    <dbReference type="NCBI Taxonomy" id="410659"/>
    <lineage>
        <taxon>unclassified sequences</taxon>
        <taxon>metagenomes</taxon>
        <taxon>ecological metagenomes</taxon>
    </lineage>
</organism>
<reference evidence="2" key="1">
    <citation type="submission" date="2016-10" db="EMBL/GenBank/DDBJ databases">
        <title>Sequence of Gallionella enrichment culture.</title>
        <authorList>
            <person name="Poehlein A."/>
            <person name="Muehling M."/>
            <person name="Daniel R."/>
        </authorList>
    </citation>
    <scope>NUCLEOTIDE SEQUENCE</scope>
</reference>
<name>A0A1J5SCJ0_9ZZZZ</name>
<feature type="coiled-coil region" evidence="1">
    <location>
        <begin position="29"/>
        <end position="114"/>
    </location>
</feature>
<dbReference type="EMBL" id="MLJW01000048">
    <property type="protein sequence ID" value="OIR05675.1"/>
    <property type="molecule type" value="Genomic_DNA"/>
</dbReference>
<protein>
    <recommendedName>
        <fullName evidence="3">Chromosome partition protein Smc</fullName>
    </recommendedName>
</protein>
<evidence type="ECO:0000256" key="1">
    <source>
        <dbReference type="SAM" id="Coils"/>
    </source>
</evidence>
<evidence type="ECO:0000313" key="2">
    <source>
        <dbReference type="EMBL" id="OIR05675.1"/>
    </source>
</evidence>
<dbReference type="PROSITE" id="PS51257">
    <property type="entry name" value="PROKAR_LIPOPROTEIN"/>
    <property type="match status" value="1"/>
</dbReference>
<accession>A0A1J5SCJ0</accession>
<keyword evidence="1" id="KW-0175">Coiled coil</keyword>
<evidence type="ECO:0008006" key="3">
    <source>
        <dbReference type="Google" id="ProtNLM"/>
    </source>
</evidence>